<evidence type="ECO:0000256" key="1">
    <source>
        <dbReference type="ARBA" id="ARBA00004141"/>
    </source>
</evidence>
<evidence type="ECO:0000313" key="11">
    <source>
        <dbReference type="Proteomes" id="UP001445335"/>
    </source>
</evidence>
<evidence type="ECO:0000259" key="9">
    <source>
        <dbReference type="Pfam" id="PF01529"/>
    </source>
</evidence>
<evidence type="ECO:0000256" key="8">
    <source>
        <dbReference type="RuleBase" id="RU079119"/>
    </source>
</evidence>
<proteinExistence type="inferred from homology"/>
<protein>
    <recommendedName>
        <fullName evidence="8">S-acyltransferase</fullName>
        <ecNumber evidence="8">2.3.1.225</ecNumber>
    </recommendedName>
    <alternativeName>
        <fullName evidence="8">Palmitoyltransferase</fullName>
    </alternativeName>
</protein>
<dbReference type="GO" id="GO:0016020">
    <property type="term" value="C:membrane"/>
    <property type="evidence" value="ECO:0007669"/>
    <property type="project" value="UniProtKB-SubCell"/>
</dbReference>
<keyword evidence="5 8" id="KW-1133">Transmembrane helix</keyword>
<evidence type="ECO:0000256" key="6">
    <source>
        <dbReference type="ARBA" id="ARBA00023136"/>
    </source>
</evidence>
<feature type="domain" description="Palmitoyltransferase DHHC" evidence="9">
    <location>
        <begin position="103"/>
        <end position="249"/>
    </location>
</feature>
<evidence type="ECO:0000313" key="10">
    <source>
        <dbReference type="EMBL" id="KAK9832734.1"/>
    </source>
</evidence>
<dbReference type="EC" id="2.3.1.225" evidence="8"/>
<comment type="domain">
    <text evidence="8">The DHHC domain is required for palmitoyltransferase activity.</text>
</comment>
<comment type="caution">
    <text evidence="10">The sequence shown here is derived from an EMBL/GenBank/DDBJ whole genome shotgun (WGS) entry which is preliminary data.</text>
</comment>
<dbReference type="InterPro" id="IPR001594">
    <property type="entry name" value="Palmitoyltrfase_DHHC"/>
</dbReference>
<dbReference type="Pfam" id="PF01529">
    <property type="entry name" value="DHHC"/>
    <property type="match status" value="1"/>
</dbReference>
<feature type="transmembrane region" description="Helical" evidence="8">
    <location>
        <begin position="207"/>
        <end position="234"/>
    </location>
</feature>
<feature type="transmembrane region" description="Helical" evidence="8">
    <location>
        <begin position="53"/>
        <end position="76"/>
    </location>
</feature>
<accession>A0AAW1RG77</accession>
<evidence type="ECO:0000256" key="5">
    <source>
        <dbReference type="ARBA" id="ARBA00022989"/>
    </source>
</evidence>
<keyword evidence="11" id="KW-1185">Reference proteome</keyword>
<name>A0AAW1RG77_9CHLO</name>
<comment type="subcellular location">
    <subcellularLocation>
        <location evidence="1">Membrane</location>
        <topology evidence="1">Multi-pass membrane protein</topology>
    </subcellularLocation>
</comment>
<keyword evidence="3 8" id="KW-0808">Transferase</keyword>
<organism evidence="10 11">
    <name type="scientific">Elliptochloris bilobata</name>
    <dbReference type="NCBI Taxonomy" id="381761"/>
    <lineage>
        <taxon>Eukaryota</taxon>
        <taxon>Viridiplantae</taxon>
        <taxon>Chlorophyta</taxon>
        <taxon>core chlorophytes</taxon>
        <taxon>Trebouxiophyceae</taxon>
        <taxon>Trebouxiophyceae incertae sedis</taxon>
        <taxon>Elliptochloris clade</taxon>
        <taxon>Elliptochloris</taxon>
    </lineage>
</organism>
<evidence type="ECO:0000256" key="2">
    <source>
        <dbReference type="ARBA" id="ARBA00008574"/>
    </source>
</evidence>
<comment type="similarity">
    <text evidence="2 8">Belongs to the DHHC palmitoyltransferase family.</text>
</comment>
<evidence type="ECO:0000256" key="7">
    <source>
        <dbReference type="ARBA" id="ARBA00023315"/>
    </source>
</evidence>
<feature type="transmembrane region" description="Helical" evidence="8">
    <location>
        <begin position="153"/>
        <end position="176"/>
    </location>
</feature>
<keyword evidence="7 8" id="KW-0012">Acyltransferase</keyword>
<dbReference type="Proteomes" id="UP001445335">
    <property type="component" value="Unassembled WGS sequence"/>
</dbReference>
<feature type="transmembrane region" description="Helical" evidence="8">
    <location>
        <begin position="20"/>
        <end position="47"/>
    </location>
</feature>
<keyword evidence="4 8" id="KW-0812">Transmembrane</keyword>
<dbReference type="AlphaFoldDB" id="A0AAW1RG77"/>
<evidence type="ECO:0000256" key="3">
    <source>
        <dbReference type="ARBA" id="ARBA00022679"/>
    </source>
</evidence>
<comment type="catalytic activity">
    <reaction evidence="8">
        <text>L-cysteinyl-[protein] + hexadecanoyl-CoA = S-hexadecanoyl-L-cysteinyl-[protein] + CoA</text>
        <dbReference type="Rhea" id="RHEA:36683"/>
        <dbReference type="Rhea" id="RHEA-COMP:10131"/>
        <dbReference type="Rhea" id="RHEA-COMP:11032"/>
        <dbReference type="ChEBI" id="CHEBI:29950"/>
        <dbReference type="ChEBI" id="CHEBI:57287"/>
        <dbReference type="ChEBI" id="CHEBI:57379"/>
        <dbReference type="ChEBI" id="CHEBI:74151"/>
        <dbReference type="EC" id="2.3.1.225"/>
    </reaction>
</comment>
<dbReference type="InterPro" id="IPR039859">
    <property type="entry name" value="PFA4/ZDH16/20/ERF2-like"/>
</dbReference>
<reference evidence="10 11" key="1">
    <citation type="journal article" date="2024" name="Nat. Commun.">
        <title>Phylogenomics reveals the evolutionary origins of lichenization in chlorophyte algae.</title>
        <authorList>
            <person name="Puginier C."/>
            <person name="Libourel C."/>
            <person name="Otte J."/>
            <person name="Skaloud P."/>
            <person name="Haon M."/>
            <person name="Grisel S."/>
            <person name="Petersen M."/>
            <person name="Berrin J.G."/>
            <person name="Delaux P.M."/>
            <person name="Dal Grande F."/>
            <person name="Keller J."/>
        </authorList>
    </citation>
    <scope>NUCLEOTIDE SEQUENCE [LARGE SCALE GENOMIC DNA]</scope>
    <source>
        <strain evidence="10 11">SAG 245.80</strain>
    </source>
</reference>
<evidence type="ECO:0000256" key="4">
    <source>
        <dbReference type="ARBA" id="ARBA00022692"/>
    </source>
</evidence>
<dbReference type="PANTHER" id="PTHR12246">
    <property type="entry name" value="PALMITOYLTRANSFERASE ZDHHC16"/>
    <property type="match status" value="1"/>
</dbReference>
<keyword evidence="6 8" id="KW-0472">Membrane</keyword>
<dbReference type="EMBL" id="JALJOU010000039">
    <property type="protein sequence ID" value="KAK9832734.1"/>
    <property type="molecule type" value="Genomic_DNA"/>
</dbReference>
<dbReference type="PROSITE" id="PS50216">
    <property type="entry name" value="DHHC"/>
    <property type="match status" value="1"/>
</dbReference>
<sequence>MSSATPARATPLASAAWRRLNVTVFGVLFLFAFIYGSVVSCVIVPWLSFSVPGALNLFFLSASTLLAQGCFLACVFTDPGCVPEEYVPETADAVVQVKRKGGKARFCTKCARHKPPRAHHCRLCGRCVLRMDHHCPWINSCVGHGNYRAFLQFLIYVNAAVGHALGLFLAHAVHIARLSAAHMRHTLRAGPGGGAVLGAAGAAGDVAMLWAILQGLATAVTLPLAVGLAALLGWNMHMVLANKTTIEHHEGVTARIRGGAAYQDPYDLGPAANLGTVCGPALSAWLVPGLGGPAASGDGVKFLTAWDARDPLLLDL</sequence>
<dbReference type="GO" id="GO:0019706">
    <property type="term" value="F:protein-cysteine S-palmitoyltransferase activity"/>
    <property type="evidence" value="ECO:0007669"/>
    <property type="project" value="UniProtKB-EC"/>
</dbReference>
<gene>
    <name evidence="10" type="ORF">WJX81_005920</name>
</gene>